<proteinExistence type="predicted"/>
<reference evidence="1 2" key="1">
    <citation type="journal article" date="2015" name="Microbiome">
        <title>Genomic resolution of linkages in carbon, nitrogen, and sulfur cycling among widespread estuary sediment bacteria.</title>
        <authorList>
            <person name="Baker B.J."/>
            <person name="Lazar C.S."/>
            <person name="Teske A.P."/>
            <person name="Dick G.J."/>
        </authorList>
    </citation>
    <scope>NUCLEOTIDE SEQUENCE [LARGE SCALE GENOMIC DNA]</scope>
    <source>
        <strain evidence="1">SM23_42</strain>
    </source>
</reference>
<dbReference type="InterPro" id="IPR013783">
    <property type="entry name" value="Ig-like_fold"/>
</dbReference>
<gene>
    <name evidence="1" type="ORF">AMJ83_04950</name>
</gene>
<dbReference type="AlphaFoldDB" id="A0A0S8FTC5"/>
<dbReference type="SUPFAM" id="SSF49265">
    <property type="entry name" value="Fibronectin type III"/>
    <property type="match status" value="1"/>
</dbReference>
<organism evidence="1 2">
    <name type="scientific">candidate division WOR_3 bacterium SM23_42</name>
    <dbReference type="NCBI Taxonomy" id="1703779"/>
    <lineage>
        <taxon>Bacteria</taxon>
        <taxon>Bacteria division WOR-3</taxon>
    </lineage>
</organism>
<dbReference type="InterPro" id="IPR036116">
    <property type="entry name" value="FN3_sf"/>
</dbReference>
<dbReference type="EMBL" id="LJUJ01000008">
    <property type="protein sequence ID" value="KPK63806.1"/>
    <property type="molecule type" value="Genomic_DNA"/>
</dbReference>
<accession>A0A0S8FTC5</accession>
<dbReference type="PROSITE" id="PS51257">
    <property type="entry name" value="PROKAR_LIPOPROTEIN"/>
    <property type="match status" value="1"/>
</dbReference>
<dbReference type="Gene3D" id="2.60.40.10">
    <property type="entry name" value="Immunoglobulins"/>
    <property type="match status" value="1"/>
</dbReference>
<evidence type="ECO:0000313" key="1">
    <source>
        <dbReference type="EMBL" id="KPK63806.1"/>
    </source>
</evidence>
<protein>
    <recommendedName>
        <fullName evidence="3">Fibronectin type-III domain-containing protein</fullName>
    </recommendedName>
</protein>
<sequence length="153" mass="18087">MNSIRYFRVGHRRNLLFFILFLCCGIFGCMDSDEYKPDDPPFVDPPNPPIILLPEPDAELRSKEYRWVQCDWTHVEGAQSYEMQIDTTSDLGYSWAFAASPGVTIRLDFYPPVTTYYFRVRAYSSAWTWYTAWSETRRFYLLPVSGDTTFRHY</sequence>
<comment type="caution">
    <text evidence="1">The sequence shown here is derived from an EMBL/GenBank/DDBJ whole genome shotgun (WGS) entry which is preliminary data.</text>
</comment>
<dbReference type="Proteomes" id="UP000051373">
    <property type="component" value="Unassembled WGS sequence"/>
</dbReference>
<name>A0A0S8FTC5_UNCW3</name>
<evidence type="ECO:0008006" key="3">
    <source>
        <dbReference type="Google" id="ProtNLM"/>
    </source>
</evidence>
<evidence type="ECO:0000313" key="2">
    <source>
        <dbReference type="Proteomes" id="UP000051373"/>
    </source>
</evidence>